<protein>
    <submittedName>
        <fullName evidence="1">Uncharacterized protein</fullName>
    </submittedName>
</protein>
<organism evidence="1">
    <name type="scientific">uncultured Caudovirales phage</name>
    <dbReference type="NCBI Taxonomy" id="2100421"/>
    <lineage>
        <taxon>Viruses</taxon>
        <taxon>Duplodnaviria</taxon>
        <taxon>Heunggongvirae</taxon>
        <taxon>Uroviricota</taxon>
        <taxon>Caudoviricetes</taxon>
        <taxon>Peduoviridae</taxon>
        <taxon>Maltschvirus</taxon>
        <taxon>Maltschvirus maltsch</taxon>
    </lineage>
</organism>
<gene>
    <name evidence="1" type="ORF">UFOVP331_154</name>
</gene>
<accession>A0A6J5LVI0</accession>
<name>A0A6J5LVI0_9CAUD</name>
<proteinExistence type="predicted"/>
<reference evidence="1" key="1">
    <citation type="submission" date="2020-04" db="EMBL/GenBank/DDBJ databases">
        <authorList>
            <person name="Chiriac C."/>
            <person name="Salcher M."/>
            <person name="Ghai R."/>
            <person name="Kavagutti S V."/>
        </authorList>
    </citation>
    <scope>NUCLEOTIDE SEQUENCE</scope>
</reference>
<sequence length="144" mass="17200">MDVDKIFALFDHKNGNKPLSEDDNNIVELYETPLFWVSMFEKLIQNNNIFKHQLDVMFKHDEHYDPEMLMDAGDIIVYNRAYSFIKMLDINNDDHKNALWIRTKQGYLINNLTSVMDFFIKHEEYEKCAVIKEILKFSQESLEV</sequence>
<dbReference type="EMBL" id="LR796345">
    <property type="protein sequence ID" value="CAB4138594.1"/>
    <property type="molecule type" value="Genomic_DNA"/>
</dbReference>
<evidence type="ECO:0000313" key="1">
    <source>
        <dbReference type="EMBL" id="CAB4138594.1"/>
    </source>
</evidence>